<feature type="binding site" evidence="5">
    <location>
        <position position="315"/>
    </location>
    <ligand>
        <name>ATP</name>
        <dbReference type="ChEBI" id="CHEBI:30616"/>
    </ligand>
</feature>
<feature type="binding site" evidence="5">
    <location>
        <position position="178"/>
    </location>
    <ligand>
        <name>ATP</name>
        <dbReference type="ChEBI" id="CHEBI:30616"/>
    </ligand>
</feature>
<dbReference type="Gene3D" id="3.40.50.11260">
    <property type="match status" value="1"/>
</dbReference>
<dbReference type="AlphaFoldDB" id="A0A0L0FZ48"/>
<organism evidence="7 8">
    <name type="scientific">Sphaeroforma arctica JP610</name>
    <dbReference type="NCBI Taxonomy" id="667725"/>
    <lineage>
        <taxon>Eukaryota</taxon>
        <taxon>Ichthyosporea</taxon>
        <taxon>Ichthyophonida</taxon>
        <taxon>Sphaeroforma</taxon>
    </lineage>
</organism>
<accession>A0A0L0FZ48</accession>
<evidence type="ECO:0000256" key="1">
    <source>
        <dbReference type="ARBA" id="ARBA00008239"/>
    </source>
</evidence>
<dbReference type="RefSeq" id="XP_014155999.1">
    <property type="nucleotide sequence ID" value="XM_014300524.1"/>
</dbReference>
<dbReference type="Gene3D" id="1.20.120.790">
    <property type="entry name" value="Heat shock protein 90, C-terminal domain"/>
    <property type="match status" value="1"/>
</dbReference>
<dbReference type="SUPFAM" id="SSF110942">
    <property type="entry name" value="HSP90 C-terminal domain"/>
    <property type="match status" value="1"/>
</dbReference>
<dbReference type="GO" id="GO:0016887">
    <property type="term" value="F:ATP hydrolysis activity"/>
    <property type="evidence" value="ECO:0007669"/>
    <property type="project" value="InterPro"/>
</dbReference>
<proteinExistence type="inferred from homology"/>
<dbReference type="FunFam" id="3.40.50.11260:FF:000004">
    <property type="entry name" value="Heat shock protein 75 mitochondrial"/>
    <property type="match status" value="1"/>
</dbReference>
<dbReference type="GO" id="GO:0140662">
    <property type="term" value="F:ATP-dependent protein folding chaperone"/>
    <property type="evidence" value="ECO:0007669"/>
    <property type="project" value="InterPro"/>
</dbReference>
<keyword evidence="2 5" id="KW-0547">Nucleotide-binding</keyword>
<keyword evidence="3 5" id="KW-0067">ATP-binding</keyword>
<dbReference type="InterPro" id="IPR020575">
    <property type="entry name" value="Hsp90_N"/>
</dbReference>
<dbReference type="EMBL" id="KQ241960">
    <property type="protein sequence ID" value="KNC82097.1"/>
    <property type="molecule type" value="Genomic_DNA"/>
</dbReference>
<protein>
    <recommendedName>
        <fullName evidence="9">Histidine kinase/HSP90-like ATPase domain-containing protein</fullName>
    </recommendedName>
</protein>
<sequence length="754" mass="84825">MFGRLLRPARSVPIVLRNVERSYSVASSLRTFARASANRPELTKQTPGVFVRFSSSSSSSKGAESVVTGEPVSGFNKEDEEDGPATAEDVARIMRDLGETPVDVTKDRAAQMEAMDDPEFKLEDAEEMIKEELIEETETATGPAEKRDFQAETRKLLDIVAHSLYSDRKVFIREIVSNASDALEKLRYKQLTNNDQISDSDLPLEIKISVDKEKGLFIIQDTGIGMTEAELVENLGTIAHSGSKQFLNELTDDKGVSKDGIIGQFGVGFYSTFMVGNKVRVYTRSSQPGHKGYRWESDGSGSYDISEAEGVQRGTKIIIELKDDSKEFSELGKVRTIVSDMSNFVSYPVSINGDLVNTVKAIWTMPKNEVTEEMHAGFYRFISGDYQDYTYMYQFNTDVPIEIKSLFYIPSYHSEKLGMGQTEPGVSLYCRKVLIQNNVKKILPEWMRFVKGVVDSADIPLNLSRELLQDSTLIARMRDLFGDKIVREIAKQAKKDPAKYSKWYKDFGSFVREGIVTEPGNRERIATLVRYESSKKNAGELVGMQDYVDRALPDQDMIYFITAPSRAVADESPYMEAFREKDIEVLYMYEELDEIVMQHLGEFGKKRVVHISSSEANLHKDTPESTDEKHLDLAKWMAESLGKDVVKDVKISTRLTKAPVGIVDPTSVGMRRMLQMIDSDRASKIPPQTLEINPSHPILTKLNSVRADQPDVAQRVTRQLLENALISAGLCEDPRTMLERINLLLEDALTRGDK</sequence>
<evidence type="ECO:0000256" key="5">
    <source>
        <dbReference type="PIRSR" id="PIRSR002583-1"/>
    </source>
</evidence>
<feature type="binding site" evidence="5">
    <location>
        <begin position="241"/>
        <end position="242"/>
    </location>
    <ligand>
        <name>ATP</name>
        <dbReference type="ChEBI" id="CHEBI:30616"/>
    </ligand>
</feature>
<feature type="binding site" evidence="5">
    <location>
        <position position="226"/>
    </location>
    <ligand>
        <name>ATP</name>
        <dbReference type="ChEBI" id="CHEBI:30616"/>
    </ligand>
</feature>
<keyword evidence="8" id="KW-1185">Reference proteome</keyword>
<evidence type="ECO:0000313" key="8">
    <source>
        <dbReference type="Proteomes" id="UP000054560"/>
    </source>
</evidence>
<dbReference type="CDD" id="cd16927">
    <property type="entry name" value="HATPase_Hsp90-like"/>
    <property type="match status" value="1"/>
</dbReference>
<name>A0A0L0FZ48_9EUKA</name>
<dbReference type="Gene3D" id="3.30.565.10">
    <property type="entry name" value="Histidine kinase-like ATPase, C-terminal domain"/>
    <property type="match status" value="1"/>
</dbReference>
<dbReference type="InterPro" id="IPR037196">
    <property type="entry name" value="HSP90_C"/>
</dbReference>
<dbReference type="SUPFAM" id="SSF55874">
    <property type="entry name" value="ATPase domain of HSP90 chaperone/DNA topoisomerase II/histidine kinase"/>
    <property type="match status" value="1"/>
</dbReference>
<keyword evidence="4" id="KW-0143">Chaperone</keyword>
<dbReference type="NCBIfam" id="NF003555">
    <property type="entry name" value="PRK05218.1"/>
    <property type="match status" value="1"/>
</dbReference>
<dbReference type="FunFam" id="3.30.230.80:FF:000004">
    <property type="entry name" value="Heat shock protein 75 kDa"/>
    <property type="match status" value="1"/>
</dbReference>
<dbReference type="PIRSF" id="PIRSF002583">
    <property type="entry name" value="Hsp90"/>
    <property type="match status" value="1"/>
</dbReference>
<dbReference type="Pfam" id="PF13589">
    <property type="entry name" value="HATPase_c_3"/>
    <property type="match status" value="1"/>
</dbReference>
<evidence type="ECO:0000256" key="6">
    <source>
        <dbReference type="SAM" id="MobiDB-lite"/>
    </source>
</evidence>
<feature type="binding site" evidence="5">
    <location>
        <position position="465"/>
    </location>
    <ligand>
        <name>ATP</name>
        <dbReference type="ChEBI" id="CHEBI:30616"/>
    </ligand>
</feature>
<dbReference type="HAMAP" id="MF_00505">
    <property type="entry name" value="HSP90"/>
    <property type="match status" value="1"/>
</dbReference>
<reference evidence="7 8" key="1">
    <citation type="submission" date="2011-02" db="EMBL/GenBank/DDBJ databases">
        <title>The Genome Sequence of Sphaeroforma arctica JP610.</title>
        <authorList>
            <consortium name="The Broad Institute Genome Sequencing Platform"/>
            <person name="Russ C."/>
            <person name="Cuomo C."/>
            <person name="Young S.K."/>
            <person name="Zeng Q."/>
            <person name="Gargeya S."/>
            <person name="Alvarado L."/>
            <person name="Berlin A."/>
            <person name="Chapman S.B."/>
            <person name="Chen Z."/>
            <person name="Freedman E."/>
            <person name="Gellesch M."/>
            <person name="Goldberg J."/>
            <person name="Griggs A."/>
            <person name="Gujja S."/>
            <person name="Heilman E."/>
            <person name="Heiman D."/>
            <person name="Howarth C."/>
            <person name="Mehta T."/>
            <person name="Neiman D."/>
            <person name="Pearson M."/>
            <person name="Roberts A."/>
            <person name="Saif S."/>
            <person name="Shea T."/>
            <person name="Shenoy N."/>
            <person name="Sisk P."/>
            <person name="Stolte C."/>
            <person name="Sykes S."/>
            <person name="White J."/>
            <person name="Yandava C."/>
            <person name="Burger G."/>
            <person name="Gray M.W."/>
            <person name="Holland P.W.H."/>
            <person name="King N."/>
            <person name="Lang F.B.F."/>
            <person name="Roger A.J."/>
            <person name="Ruiz-Trillo I."/>
            <person name="Haas B."/>
            <person name="Nusbaum C."/>
            <person name="Birren B."/>
        </authorList>
    </citation>
    <scope>NUCLEOTIDE SEQUENCE [LARGE SCALE GENOMIC DNA]</scope>
    <source>
        <strain evidence="7 8">JP610</strain>
    </source>
</reference>
<dbReference type="InterPro" id="IPR036890">
    <property type="entry name" value="HATPase_C_sf"/>
</dbReference>
<evidence type="ECO:0000256" key="4">
    <source>
        <dbReference type="ARBA" id="ARBA00023186"/>
    </source>
</evidence>
<dbReference type="InterPro" id="IPR020568">
    <property type="entry name" value="Ribosomal_Su5_D2-typ_SF"/>
</dbReference>
<feature type="binding site" evidence="5">
    <location>
        <begin position="264"/>
        <end position="269"/>
    </location>
    <ligand>
        <name>ATP</name>
        <dbReference type="ChEBI" id="CHEBI:30616"/>
    </ligand>
</feature>
<dbReference type="Proteomes" id="UP000054560">
    <property type="component" value="Unassembled WGS sequence"/>
</dbReference>
<feature type="region of interest" description="Disordered" evidence="6">
    <location>
        <begin position="52"/>
        <end position="86"/>
    </location>
</feature>
<dbReference type="eggNOG" id="KOG0019">
    <property type="taxonomic scope" value="Eukaryota"/>
</dbReference>
<gene>
    <name evidence="7" type="ORF">SARC_05607</name>
</gene>
<feature type="binding site" evidence="5">
    <location>
        <position position="221"/>
    </location>
    <ligand>
        <name>ATP</name>
        <dbReference type="ChEBI" id="CHEBI:30616"/>
    </ligand>
</feature>
<dbReference type="SUPFAM" id="SSF54211">
    <property type="entry name" value="Ribosomal protein S5 domain 2-like"/>
    <property type="match status" value="1"/>
</dbReference>
<evidence type="ECO:0000256" key="3">
    <source>
        <dbReference type="ARBA" id="ARBA00022840"/>
    </source>
</evidence>
<dbReference type="PANTHER" id="PTHR11528">
    <property type="entry name" value="HEAT SHOCK PROTEIN 90 FAMILY MEMBER"/>
    <property type="match status" value="1"/>
</dbReference>
<feature type="binding site" evidence="5">
    <location>
        <position position="174"/>
    </location>
    <ligand>
        <name>ATP</name>
        <dbReference type="ChEBI" id="CHEBI:30616"/>
    </ligand>
</feature>
<feature type="binding site" evidence="5">
    <location>
        <position position="234"/>
    </location>
    <ligand>
        <name>ATP</name>
        <dbReference type="ChEBI" id="CHEBI:30616"/>
    </ligand>
</feature>
<dbReference type="FunFam" id="3.30.565.10:FF:000021">
    <property type="entry name" value="Heat shock protein 75 kDa, mitochondrial"/>
    <property type="match status" value="1"/>
</dbReference>
<evidence type="ECO:0000256" key="2">
    <source>
        <dbReference type="ARBA" id="ARBA00022741"/>
    </source>
</evidence>
<evidence type="ECO:0000313" key="7">
    <source>
        <dbReference type="EMBL" id="KNC82097.1"/>
    </source>
</evidence>
<comment type="similarity">
    <text evidence="1">Belongs to the heat shock protein 90 family.</text>
</comment>
<dbReference type="GO" id="GO:0005524">
    <property type="term" value="F:ATP binding"/>
    <property type="evidence" value="ECO:0007669"/>
    <property type="project" value="UniProtKB-KW"/>
</dbReference>
<dbReference type="InterPro" id="IPR001404">
    <property type="entry name" value="Hsp90_fam"/>
</dbReference>
<dbReference type="OrthoDB" id="28737at2759"/>
<dbReference type="Pfam" id="PF00183">
    <property type="entry name" value="HSP90"/>
    <property type="match status" value="1"/>
</dbReference>
<dbReference type="GeneID" id="25906111"/>
<evidence type="ECO:0008006" key="9">
    <source>
        <dbReference type="Google" id="ProtNLM"/>
    </source>
</evidence>
<dbReference type="PRINTS" id="PR00775">
    <property type="entry name" value="HEATSHOCK90"/>
</dbReference>
<dbReference type="GO" id="GO:0051082">
    <property type="term" value="F:unfolded protein binding"/>
    <property type="evidence" value="ECO:0007669"/>
    <property type="project" value="InterPro"/>
</dbReference>
<dbReference type="STRING" id="667725.A0A0L0FZ48"/>
<dbReference type="Gene3D" id="3.30.230.80">
    <property type="match status" value="1"/>
</dbReference>